<gene>
    <name evidence="4" type="ORF">A3E39_04490</name>
</gene>
<dbReference type="GO" id="GO:0008483">
    <property type="term" value="F:transaminase activity"/>
    <property type="evidence" value="ECO:0007669"/>
    <property type="project" value="TreeGrafter"/>
</dbReference>
<dbReference type="InterPro" id="IPR015422">
    <property type="entry name" value="PyrdxlP-dep_Trfase_small"/>
</dbReference>
<dbReference type="Pfam" id="PF01041">
    <property type="entry name" value="DegT_DnrJ_EryC1"/>
    <property type="match status" value="2"/>
</dbReference>
<dbReference type="InterPro" id="IPR000653">
    <property type="entry name" value="DegT/StrS_aminotransferase"/>
</dbReference>
<evidence type="ECO:0000256" key="1">
    <source>
        <dbReference type="PIRSR" id="PIRSR000390-1"/>
    </source>
</evidence>
<dbReference type="EMBL" id="MGEH01000037">
    <property type="protein sequence ID" value="OGL78145.1"/>
    <property type="molecule type" value="Genomic_DNA"/>
</dbReference>
<feature type="modified residue" description="N6-(pyridoxal phosphate)lysine" evidence="2">
    <location>
        <position position="185"/>
    </location>
</feature>
<evidence type="ECO:0000313" key="5">
    <source>
        <dbReference type="Proteomes" id="UP000176603"/>
    </source>
</evidence>
<accession>A0A1F7UIM9</accession>
<evidence type="ECO:0000256" key="2">
    <source>
        <dbReference type="PIRSR" id="PIRSR000390-2"/>
    </source>
</evidence>
<dbReference type="InterPro" id="IPR015424">
    <property type="entry name" value="PyrdxlP-dep_Trfase"/>
</dbReference>
<dbReference type="AlphaFoldDB" id="A0A1F7UIM9"/>
<comment type="similarity">
    <text evidence="3">Belongs to the DegT/DnrJ/EryC1 family.</text>
</comment>
<dbReference type="InterPro" id="IPR015421">
    <property type="entry name" value="PyrdxlP-dep_Trfase_major"/>
</dbReference>
<dbReference type="PIRSF" id="PIRSF000390">
    <property type="entry name" value="PLP_StrS"/>
    <property type="match status" value="1"/>
</dbReference>
<dbReference type="Gene3D" id="3.90.1150.10">
    <property type="entry name" value="Aspartate Aminotransferase, domain 1"/>
    <property type="match status" value="1"/>
</dbReference>
<dbReference type="GO" id="GO:0000271">
    <property type="term" value="P:polysaccharide biosynthetic process"/>
    <property type="evidence" value="ECO:0007669"/>
    <property type="project" value="TreeGrafter"/>
</dbReference>
<feature type="active site" description="Proton acceptor" evidence="1">
    <location>
        <position position="185"/>
    </location>
</feature>
<keyword evidence="2 3" id="KW-0663">Pyridoxal phosphate</keyword>
<dbReference type="Proteomes" id="UP000176603">
    <property type="component" value="Unassembled WGS sequence"/>
</dbReference>
<comment type="caution">
    <text evidence="4">The sequence shown here is derived from an EMBL/GenBank/DDBJ whole genome shotgun (WGS) entry which is preliminary data.</text>
</comment>
<proteinExistence type="inferred from homology"/>
<name>A0A1F7UIM9_9BACT</name>
<dbReference type="SUPFAM" id="SSF53383">
    <property type="entry name" value="PLP-dependent transferases"/>
    <property type="match status" value="1"/>
</dbReference>
<reference evidence="4 5" key="1">
    <citation type="journal article" date="2016" name="Nat. Commun.">
        <title>Thousands of microbial genomes shed light on interconnected biogeochemical processes in an aquifer system.</title>
        <authorList>
            <person name="Anantharaman K."/>
            <person name="Brown C.T."/>
            <person name="Hug L.A."/>
            <person name="Sharon I."/>
            <person name="Castelle C.J."/>
            <person name="Probst A.J."/>
            <person name="Thomas B.C."/>
            <person name="Singh A."/>
            <person name="Wilkins M.J."/>
            <person name="Karaoz U."/>
            <person name="Brodie E.L."/>
            <person name="Williams K.H."/>
            <person name="Hubbard S.S."/>
            <person name="Banfield J.F."/>
        </authorList>
    </citation>
    <scope>NUCLEOTIDE SEQUENCE [LARGE SCALE GENOMIC DNA]</scope>
</reference>
<evidence type="ECO:0000313" key="4">
    <source>
        <dbReference type="EMBL" id="OGL78145.1"/>
    </source>
</evidence>
<sequence length="420" mass="46093">MARMIFTGLSPNVERDDVSLALRLLVAPWAWVHGTASTDLERTVCAWLPAAHAFAFESGRTALTAILSTLGLQSDDEVLLQAYTCVAVPNAVLWSGARPVYVDVEEQTFNMSPDDLERKITPKSKALIIQHTFGNPADVDHLSAIAKRHGLFVIEDCAHALGSESEGKRVGTFGDAAFFSFGRDKIISSVFGGLATTSRDDTAESLRRLQSEFPLPGRGWVARQLSHPVILSVAKATYDAMGFGKLILEASKRLHVISKAVTPLEKRGERPSFTGKRMPNALARLALHQFSKLERFNDHRLMIAGVYDRELSSVATSGPGRPVIAPASSPGVRHVFLRYTVRTPHAEKIRRALKQEGILLGDWYDVPIAPPGVRQDLVFYRPGSCPVAERLATESLNLPTDIHITEADARRIAERFLATV</sequence>
<dbReference type="STRING" id="1802399.A3E39_04490"/>
<protein>
    <recommendedName>
        <fullName evidence="6">DegT/DnrJ/EryC1/StrS aminotransferase</fullName>
    </recommendedName>
</protein>
<dbReference type="Gene3D" id="3.40.640.10">
    <property type="entry name" value="Type I PLP-dependent aspartate aminotransferase-like (Major domain)"/>
    <property type="match status" value="1"/>
</dbReference>
<evidence type="ECO:0008006" key="6">
    <source>
        <dbReference type="Google" id="ProtNLM"/>
    </source>
</evidence>
<dbReference type="PANTHER" id="PTHR30244:SF34">
    <property type="entry name" value="DTDP-4-AMINO-4,6-DIDEOXYGALACTOSE TRANSAMINASE"/>
    <property type="match status" value="1"/>
</dbReference>
<dbReference type="GO" id="GO:0030170">
    <property type="term" value="F:pyridoxal phosphate binding"/>
    <property type="evidence" value="ECO:0007669"/>
    <property type="project" value="TreeGrafter"/>
</dbReference>
<dbReference type="PANTHER" id="PTHR30244">
    <property type="entry name" value="TRANSAMINASE"/>
    <property type="match status" value="1"/>
</dbReference>
<organism evidence="4 5">
    <name type="scientific">Candidatus Uhrbacteria bacterium RIFCSPHIGHO2_12_FULL_60_25</name>
    <dbReference type="NCBI Taxonomy" id="1802399"/>
    <lineage>
        <taxon>Bacteria</taxon>
        <taxon>Candidatus Uhriibacteriota</taxon>
    </lineage>
</organism>
<evidence type="ECO:0000256" key="3">
    <source>
        <dbReference type="RuleBase" id="RU004508"/>
    </source>
</evidence>